<evidence type="ECO:0000313" key="1">
    <source>
        <dbReference type="EMBL" id="KAK4807197.1"/>
    </source>
</evidence>
<keyword evidence="2" id="KW-1185">Reference proteome</keyword>
<protein>
    <submittedName>
        <fullName evidence="1">Uncharacterized protein</fullName>
    </submittedName>
</protein>
<dbReference type="AlphaFoldDB" id="A0AAN7RK30"/>
<proteinExistence type="predicted"/>
<sequence>MLGAAQLEGSLAEKDLGVLVDNKLNTSQQFALAAKKANGILGCIKRSVASILSEVIFPLYSALAMDTYLYGELMSIKTF</sequence>
<evidence type="ECO:0000313" key="2">
    <source>
        <dbReference type="Proteomes" id="UP001333110"/>
    </source>
</evidence>
<dbReference type="Proteomes" id="UP001333110">
    <property type="component" value="Unassembled WGS sequence"/>
</dbReference>
<dbReference type="PANTHER" id="PTHR33332">
    <property type="entry name" value="REVERSE TRANSCRIPTASE DOMAIN-CONTAINING PROTEIN"/>
    <property type="match status" value="1"/>
</dbReference>
<dbReference type="EMBL" id="JAUNZN010000032">
    <property type="protein sequence ID" value="KAK4807197.1"/>
    <property type="molecule type" value="Genomic_DNA"/>
</dbReference>
<accession>A0AAN7RK30</accession>
<name>A0AAN7RK30_MYCAM</name>
<gene>
    <name evidence="1" type="ORF">QYF61_024317</name>
</gene>
<organism evidence="1 2">
    <name type="scientific">Mycteria americana</name>
    <name type="common">Wood stork</name>
    <dbReference type="NCBI Taxonomy" id="33587"/>
    <lineage>
        <taxon>Eukaryota</taxon>
        <taxon>Metazoa</taxon>
        <taxon>Chordata</taxon>
        <taxon>Craniata</taxon>
        <taxon>Vertebrata</taxon>
        <taxon>Euteleostomi</taxon>
        <taxon>Archelosauria</taxon>
        <taxon>Archosauria</taxon>
        <taxon>Dinosauria</taxon>
        <taxon>Saurischia</taxon>
        <taxon>Theropoda</taxon>
        <taxon>Coelurosauria</taxon>
        <taxon>Aves</taxon>
        <taxon>Neognathae</taxon>
        <taxon>Neoaves</taxon>
        <taxon>Aequornithes</taxon>
        <taxon>Ciconiiformes</taxon>
        <taxon>Ciconiidae</taxon>
        <taxon>Mycteria</taxon>
    </lineage>
</organism>
<comment type="caution">
    <text evidence="1">The sequence shown here is derived from an EMBL/GenBank/DDBJ whole genome shotgun (WGS) entry which is preliminary data.</text>
</comment>
<reference evidence="1 2" key="1">
    <citation type="journal article" date="2023" name="J. Hered.">
        <title>Chromosome-level genome of the wood stork (Mycteria americana) provides insight into avian chromosome evolution.</title>
        <authorList>
            <person name="Flamio R. Jr."/>
            <person name="Ramstad K.M."/>
        </authorList>
    </citation>
    <scope>NUCLEOTIDE SEQUENCE [LARGE SCALE GENOMIC DNA]</scope>
    <source>
        <strain evidence="1">JAX WOST 10</strain>
    </source>
</reference>